<dbReference type="AlphaFoldDB" id="A0A1T5M4Q1"/>
<dbReference type="Pfam" id="PF00593">
    <property type="entry name" value="TonB_dep_Rec_b-barrel"/>
    <property type="match status" value="1"/>
</dbReference>
<keyword evidence="3" id="KW-0998">Cell outer membrane</keyword>
<dbReference type="PANTHER" id="PTHR40980:SF5">
    <property type="entry name" value="TONB-DEPENDENT RECEPTOR"/>
    <property type="match status" value="1"/>
</dbReference>
<keyword evidence="5" id="KW-0732">Signal</keyword>
<dbReference type="OrthoDB" id="9768470at2"/>
<dbReference type="Pfam" id="PF07715">
    <property type="entry name" value="Plug"/>
    <property type="match status" value="1"/>
</dbReference>
<feature type="signal peptide" evidence="5">
    <location>
        <begin position="1"/>
        <end position="30"/>
    </location>
</feature>
<dbReference type="Gene3D" id="2.40.170.20">
    <property type="entry name" value="TonB-dependent receptor, beta-barrel domain"/>
    <property type="match status" value="1"/>
</dbReference>
<evidence type="ECO:0000259" key="6">
    <source>
        <dbReference type="Pfam" id="PF00593"/>
    </source>
</evidence>
<evidence type="ECO:0000256" key="5">
    <source>
        <dbReference type="SAM" id="SignalP"/>
    </source>
</evidence>
<dbReference type="Gene3D" id="2.60.40.1120">
    <property type="entry name" value="Carboxypeptidase-like, regulatory domain"/>
    <property type="match status" value="1"/>
</dbReference>
<keyword evidence="2 4" id="KW-0472">Membrane</keyword>
<reference evidence="8 9" key="1">
    <citation type="submission" date="2017-02" db="EMBL/GenBank/DDBJ databases">
        <authorList>
            <person name="Peterson S.W."/>
        </authorList>
    </citation>
    <scope>NUCLEOTIDE SEQUENCE [LARGE SCALE GENOMIC DNA]</scope>
    <source>
        <strain evidence="8 9">DSM 25262</strain>
    </source>
</reference>
<dbReference type="PANTHER" id="PTHR40980">
    <property type="entry name" value="PLUG DOMAIN-CONTAINING PROTEIN"/>
    <property type="match status" value="1"/>
</dbReference>
<keyword evidence="9" id="KW-1185">Reference proteome</keyword>
<feature type="chain" id="PRO_5012549816" evidence="5">
    <location>
        <begin position="31"/>
        <end position="1085"/>
    </location>
</feature>
<gene>
    <name evidence="8" type="ORF">SAMN05660236_4399</name>
</gene>
<proteinExistence type="inferred from homology"/>
<evidence type="ECO:0000256" key="2">
    <source>
        <dbReference type="ARBA" id="ARBA00023136"/>
    </source>
</evidence>
<feature type="domain" description="TonB-dependent receptor-like beta-barrel" evidence="6">
    <location>
        <begin position="582"/>
        <end position="1035"/>
    </location>
</feature>
<name>A0A1T5M4Q1_9BACT</name>
<dbReference type="Pfam" id="PF13715">
    <property type="entry name" value="CarbopepD_reg_2"/>
    <property type="match status" value="1"/>
</dbReference>
<evidence type="ECO:0000256" key="1">
    <source>
        <dbReference type="ARBA" id="ARBA00004442"/>
    </source>
</evidence>
<evidence type="ECO:0000259" key="7">
    <source>
        <dbReference type="Pfam" id="PF07715"/>
    </source>
</evidence>
<accession>A0A1T5M4Q1</accession>
<protein>
    <submittedName>
        <fullName evidence="8">TonB-dependent receptor</fullName>
    </submittedName>
</protein>
<comment type="similarity">
    <text evidence="4">Belongs to the TonB-dependent receptor family.</text>
</comment>
<dbReference type="GO" id="GO:0009279">
    <property type="term" value="C:cell outer membrane"/>
    <property type="evidence" value="ECO:0007669"/>
    <property type="project" value="UniProtKB-SubCell"/>
</dbReference>
<evidence type="ECO:0000256" key="4">
    <source>
        <dbReference type="RuleBase" id="RU003357"/>
    </source>
</evidence>
<dbReference type="RefSeq" id="WP_079688930.1">
    <property type="nucleotide sequence ID" value="NZ_FUZU01000003.1"/>
</dbReference>
<evidence type="ECO:0000256" key="3">
    <source>
        <dbReference type="ARBA" id="ARBA00023237"/>
    </source>
</evidence>
<dbReference type="STRING" id="688867.SAMN05660236_4399"/>
<evidence type="ECO:0000313" key="8">
    <source>
        <dbReference type="EMBL" id="SKC83221.1"/>
    </source>
</evidence>
<comment type="subcellular location">
    <subcellularLocation>
        <location evidence="1 4">Cell outer membrane</location>
    </subcellularLocation>
</comment>
<dbReference type="InterPro" id="IPR036942">
    <property type="entry name" value="Beta-barrel_TonB_sf"/>
</dbReference>
<organism evidence="8 9">
    <name type="scientific">Ohtaekwangia koreensis</name>
    <dbReference type="NCBI Taxonomy" id="688867"/>
    <lineage>
        <taxon>Bacteria</taxon>
        <taxon>Pseudomonadati</taxon>
        <taxon>Bacteroidota</taxon>
        <taxon>Cytophagia</taxon>
        <taxon>Cytophagales</taxon>
        <taxon>Fulvivirgaceae</taxon>
        <taxon>Ohtaekwangia</taxon>
    </lineage>
</organism>
<dbReference type="Gene3D" id="3.55.50.30">
    <property type="match status" value="1"/>
</dbReference>
<dbReference type="SUPFAM" id="SSF56935">
    <property type="entry name" value="Porins"/>
    <property type="match status" value="1"/>
</dbReference>
<dbReference type="InterPro" id="IPR037066">
    <property type="entry name" value="Plug_dom_sf"/>
</dbReference>
<dbReference type="Proteomes" id="UP000190961">
    <property type="component" value="Unassembled WGS sequence"/>
</dbReference>
<dbReference type="Gene3D" id="2.170.130.10">
    <property type="entry name" value="TonB-dependent receptor, plug domain"/>
    <property type="match status" value="1"/>
</dbReference>
<sequence length="1085" mass="122256">MQKLLPGTSVYSRNFIVLLLFTCLAGQIQAAGQSVDINQLRISLSLRNASLEQALDVVRQRSGYGVTYNNNDLPEDKRITCNETDITVADALNLILQKTNLAYKEYKSNIIIYVKPAESKVTKTTGSIKGSIADAESGELLIGANVLIVGTSWGATSDVEGNFLIKDIPIGIYQLAFSYLGYESTIVRDVKVTAGEPTLIEQKLRPSSTQLQDIVIIGDKALSGNVVETNEVSLLNSIRSSSLIITGISAQQISRSVDQDAADVARRLPGVTVLNNFVSIRGMQERYNLTFLNGMVAPSSEADRRAFSYDMLPSNMIDKMTVYRSPGPELLSDFAGGVIKIETKNTSIARQLEVNLSSWYRPDSNFENYYTYSGGSRDWLGKDDGSRALPSGFPETAAIPAGGLGTLADSRDPSKYTADELAANANWAKKLYHKWNLQKTKSGMDYRAGINYYNAWRLGSVRLSNLTSINTTQATQIVRQDFKPQRISTGDGKQRDIEAYRDTISQVTARWGVLQNLNLIINPRHSLELKGIYNRLGIDETIVRDGSDFSTDYNSYLRKITYTYRSREILASQLAGTHTLGKNNSHKLLWSAGYSLANDDVPAQRSLLLLPASASDNNNPDAKQYIRGTASNPFTTVNSLFYSNGSEDNLTFTLDYEKKNESGIFFRAGFFNENKTKDIDSRLIAINGLSYQSAGNDVDEYEAEEIFNPDAFKTDGSGAYIFDNKYLSGVFTVDGKIYAGYTSVNIPLIHKKLQIYGGIRYEGQDLYLRIPPSEYLTGAGIKADLINRYLDYWLPSVNVSWSFSDKMLLRGAYGKTLNRPNYRELIPINITDPRLDNVSVGNDTLKDAEIHNFDLRWEFYPSESEFVSIGAFYKRLNNAIEPYAYSEGSREFIRYDNTPKAIVYGIETEVRKNLAFLPWRWARKFSAIANLALLKSEVKFKDGLFPDQANDFDDFRIGTRPLEGTASYVINVGLYFDQEQWGTKLSVLYNVLGQRLIYAGTSFFPETYELPRQVIDLVVRQRINKYLEFKGGVQDLLNQPRRLYRDYDRNQYWDDQRRTKLPNKDWMFQEYRPGSYFMLGLNLTL</sequence>
<keyword evidence="8" id="KW-0675">Receptor</keyword>
<dbReference type="InterPro" id="IPR000531">
    <property type="entry name" value="Beta-barrel_TonB"/>
</dbReference>
<keyword evidence="4" id="KW-0798">TonB box</keyword>
<dbReference type="EMBL" id="FUZU01000003">
    <property type="protein sequence ID" value="SKC83221.1"/>
    <property type="molecule type" value="Genomic_DNA"/>
</dbReference>
<evidence type="ECO:0000313" key="9">
    <source>
        <dbReference type="Proteomes" id="UP000190961"/>
    </source>
</evidence>
<dbReference type="InterPro" id="IPR012910">
    <property type="entry name" value="Plug_dom"/>
</dbReference>
<feature type="domain" description="TonB-dependent receptor plug" evidence="7">
    <location>
        <begin position="239"/>
        <end position="331"/>
    </location>
</feature>
<dbReference type="SUPFAM" id="SSF49464">
    <property type="entry name" value="Carboxypeptidase regulatory domain-like"/>
    <property type="match status" value="1"/>
</dbReference>
<dbReference type="InterPro" id="IPR008969">
    <property type="entry name" value="CarboxyPept-like_regulatory"/>
</dbReference>